<dbReference type="InterPro" id="IPR023205">
    <property type="entry name" value="DsbA/DsbL"/>
</dbReference>
<dbReference type="Proteomes" id="UP000461670">
    <property type="component" value="Unassembled WGS sequence"/>
</dbReference>
<feature type="domain" description="Thioredoxin" evidence="10">
    <location>
        <begin position="17"/>
        <end position="159"/>
    </location>
</feature>
<evidence type="ECO:0000313" key="11">
    <source>
        <dbReference type="EMBL" id="KAF1021370.1"/>
    </source>
</evidence>
<evidence type="ECO:0000256" key="5">
    <source>
        <dbReference type="ARBA" id="ARBA00023157"/>
    </source>
</evidence>
<comment type="subcellular location">
    <subcellularLocation>
        <location evidence="1 7">Periplasm</location>
    </subcellularLocation>
</comment>
<dbReference type="AlphaFoldDB" id="A0A7V8FP28"/>
<dbReference type="PANTHER" id="PTHR35891">
    <property type="entry name" value="THIOL:DISULFIDE INTERCHANGE PROTEIN DSBA"/>
    <property type="match status" value="1"/>
</dbReference>
<feature type="signal peptide" evidence="9">
    <location>
        <begin position="1"/>
        <end position="25"/>
    </location>
</feature>
<dbReference type="PIRSF" id="PIRSF001488">
    <property type="entry name" value="Tdi_protein"/>
    <property type="match status" value="1"/>
</dbReference>
<dbReference type="Gene3D" id="3.40.30.10">
    <property type="entry name" value="Glutaredoxin"/>
    <property type="match status" value="1"/>
</dbReference>
<reference evidence="12" key="1">
    <citation type="journal article" date="2020" name="MBio">
        <title>Horizontal gene transfer to a defensive symbiont with a reduced genome amongst a multipartite beetle microbiome.</title>
        <authorList>
            <person name="Waterworth S.C."/>
            <person name="Florez L.V."/>
            <person name="Rees E.R."/>
            <person name="Hertweck C."/>
            <person name="Kaltenpoth M."/>
            <person name="Kwan J.C."/>
        </authorList>
    </citation>
    <scope>NUCLEOTIDE SEQUENCE [LARGE SCALE GENOMIC DNA]</scope>
</reference>
<evidence type="ECO:0000256" key="6">
    <source>
        <dbReference type="ARBA" id="ARBA00023284"/>
    </source>
</evidence>
<evidence type="ECO:0000256" key="4">
    <source>
        <dbReference type="ARBA" id="ARBA00022764"/>
    </source>
</evidence>
<feature type="disulfide bond" description="Redox-active" evidence="8">
    <location>
        <begin position="62"/>
        <end position="65"/>
    </location>
</feature>
<dbReference type="PANTHER" id="PTHR35891:SF3">
    <property type="entry name" value="THIOL:DISULFIDE INTERCHANGE PROTEIN DSBL"/>
    <property type="match status" value="1"/>
</dbReference>
<feature type="chain" id="PRO_5031272794" description="Thiol:disulfide interchange protein" evidence="9">
    <location>
        <begin position="26"/>
        <end position="215"/>
    </location>
</feature>
<organism evidence="11 12">
    <name type="scientific">Paracidovorax wautersii</name>
    <dbReference type="NCBI Taxonomy" id="1177982"/>
    <lineage>
        <taxon>Bacteria</taxon>
        <taxon>Pseudomonadati</taxon>
        <taxon>Pseudomonadota</taxon>
        <taxon>Betaproteobacteria</taxon>
        <taxon>Burkholderiales</taxon>
        <taxon>Comamonadaceae</taxon>
        <taxon>Paracidovorax</taxon>
    </lineage>
</organism>
<dbReference type="InterPro" id="IPR050824">
    <property type="entry name" value="Thiol_disulfide_DsbA"/>
</dbReference>
<evidence type="ECO:0000256" key="7">
    <source>
        <dbReference type="PIRNR" id="PIRNR001488"/>
    </source>
</evidence>
<keyword evidence="3 9" id="KW-0732">Signal</keyword>
<keyword evidence="4 7" id="KW-0574">Periplasm</keyword>
<dbReference type="PROSITE" id="PS51352">
    <property type="entry name" value="THIOREDOXIN_2"/>
    <property type="match status" value="1"/>
</dbReference>
<dbReference type="InterPro" id="IPR001853">
    <property type="entry name" value="DSBA-like_thioredoxin_dom"/>
</dbReference>
<dbReference type="SUPFAM" id="SSF52833">
    <property type="entry name" value="Thioredoxin-like"/>
    <property type="match status" value="1"/>
</dbReference>
<keyword evidence="6" id="KW-0676">Redox-active center</keyword>
<gene>
    <name evidence="11" type="primary">dsbA</name>
    <name evidence="11" type="ORF">GAK30_01855</name>
</gene>
<dbReference type="EMBL" id="WNDQ01000022">
    <property type="protein sequence ID" value="KAF1021370.1"/>
    <property type="molecule type" value="Genomic_DNA"/>
</dbReference>
<comment type="caution">
    <text evidence="11">The sequence shown here is derived from an EMBL/GenBank/DDBJ whole genome shotgun (WGS) entry which is preliminary data.</text>
</comment>
<evidence type="ECO:0000313" key="12">
    <source>
        <dbReference type="Proteomes" id="UP000461670"/>
    </source>
</evidence>
<name>A0A7V8FP28_9BURK</name>
<evidence type="ECO:0000256" key="2">
    <source>
        <dbReference type="ARBA" id="ARBA00005791"/>
    </source>
</evidence>
<evidence type="ECO:0000256" key="9">
    <source>
        <dbReference type="SAM" id="SignalP"/>
    </source>
</evidence>
<evidence type="ECO:0000256" key="3">
    <source>
        <dbReference type="ARBA" id="ARBA00022729"/>
    </source>
</evidence>
<sequence>MINRRNFATTLAATGSLLAVGTARAQGAAPKEGKDYNALSKPAPTDAPQGQIEVVEFFWYSCPHCNAFEPRLEAWVKTLPKDVAFRRAPVSFRSDFEPQQRLYYVLEALGLIDTLHAKVFYAIHVERKDLRTKDAIANWIATQNVDKAKFLQTYDSFTVASKVRRASQLQDAYQVEGVPSMGVGGRFYTDGQLTGSMERVLQTTEYLVAELRKGR</sequence>
<accession>A0A7V8FP28</accession>
<dbReference type="InterPro" id="IPR036249">
    <property type="entry name" value="Thioredoxin-like_sf"/>
</dbReference>
<dbReference type="GO" id="GO:0042597">
    <property type="term" value="C:periplasmic space"/>
    <property type="evidence" value="ECO:0007669"/>
    <property type="project" value="UniProtKB-SubCell"/>
</dbReference>
<evidence type="ECO:0000259" key="10">
    <source>
        <dbReference type="PROSITE" id="PS51352"/>
    </source>
</evidence>
<dbReference type="GO" id="GO:0016491">
    <property type="term" value="F:oxidoreductase activity"/>
    <property type="evidence" value="ECO:0007669"/>
    <property type="project" value="InterPro"/>
</dbReference>
<protein>
    <recommendedName>
        <fullName evidence="7">Thiol:disulfide interchange protein</fullName>
    </recommendedName>
</protein>
<evidence type="ECO:0000256" key="1">
    <source>
        <dbReference type="ARBA" id="ARBA00004418"/>
    </source>
</evidence>
<comment type="similarity">
    <text evidence="2">Belongs to the thioredoxin family. DsbA subfamily.</text>
</comment>
<evidence type="ECO:0000256" key="8">
    <source>
        <dbReference type="PIRSR" id="PIRSR001488-1"/>
    </source>
</evidence>
<dbReference type="CDD" id="cd03019">
    <property type="entry name" value="DsbA_DsbA"/>
    <property type="match status" value="1"/>
</dbReference>
<keyword evidence="5 7" id="KW-1015">Disulfide bond</keyword>
<dbReference type="InterPro" id="IPR013766">
    <property type="entry name" value="Thioredoxin_domain"/>
</dbReference>
<dbReference type="Pfam" id="PF01323">
    <property type="entry name" value="DSBA"/>
    <property type="match status" value="1"/>
</dbReference>
<proteinExistence type="inferred from homology"/>